<evidence type="ECO:0000256" key="1">
    <source>
        <dbReference type="SAM" id="SignalP"/>
    </source>
</evidence>
<keyword evidence="1" id="KW-0732">Signal</keyword>
<evidence type="ECO:0000313" key="4">
    <source>
        <dbReference type="Proteomes" id="UP000182257"/>
    </source>
</evidence>
<feature type="chain" id="PRO_5010267331" evidence="1">
    <location>
        <begin position="21"/>
        <end position="243"/>
    </location>
</feature>
<feature type="domain" description="Outer membrane protein beta-barrel" evidence="2">
    <location>
        <begin position="20"/>
        <end position="205"/>
    </location>
</feature>
<evidence type="ECO:0000259" key="2">
    <source>
        <dbReference type="Pfam" id="PF13568"/>
    </source>
</evidence>
<accession>A0A1H3YT62</accession>
<gene>
    <name evidence="3" type="ORF">SAMN05216462_0791</name>
</gene>
<dbReference type="EMBL" id="FNRF01000001">
    <property type="protein sequence ID" value="SEA14607.1"/>
    <property type="molecule type" value="Genomic_DNA"/>
</dbReference>
<reference evidence="3 4" key="1">
    <citation type="submission" date="2016-10" db="EMBL/GenBank/DDBJ databases">
        <authorList>
            <person name="de Groot N.N."/>
        </authorList>
    </citation>
    <scope>NUCLEOTIDE SEQUENCE [LARGE SCALE GENOMIC DNA]</scope>
    <source>
        <strain evidence="3 4">D31d</strain>
    </source>
</reference>
<feature type="signal peptide" evidence="1">
    <location>
        <begin position="1"/>
        <end position="20"/>
    </location>
</feature>
<dbReference type="Proteomes" id="UP000182257">
    <property type="component" value="Unassembled WGS sequence"/>
</dbReference>
<dbReference type="AlphaFoldDB" id="A0A1H3YT62"/>
<organism evidence="3 4">
    <name type="scientific">Xylanibacter ruminicola</name>
    <name type="common">Prevotella ruminicola</name>
    <dbReference type="NCBI Taxonomy" id="839"/>
    <lineage>
        <taxon>Bacteria</taxon>
        <taxon>Pseudomonadati</taxon>
        <taxon>Bacteroidota</taxon>
        <taxon>Bacteroidia</taxon>
        <taxon>Bacteroidales</taxon>
        <taxon>Prevotellaceae</taxon>
        <taxon>Xylanibacter</taxon>
    </lineage>
</organism>
<dbReference type="InterPro" id="IPR025665">
    <property type="entry name" value="Beta-barrel_OMP_2"/>
</dbReference>
<name>A0A1H3YT62_XYLRU</name>
<dbReference type="OrthoDB" id="1429208at2"/>
<protein>
    <submittedName>
        <fullName evidence="3">Outer membrane protein beta-barrel domain-containing protein</fullName>
    </submittedName>
</protein>
<dbReference type="Pfam" id="PF13568">
    <property type="entry name" value="OMP_b-brl_2"/>
    <property type="match status" value="1"/>
</dbReference>
<dbReference type="RefSeq" id="WP_074760310.1">
    <property type="nucleotide sequence ID" value="NZ_FNRF01000001.1"/>
</dbReference>
<sequence length="243" mass="26751">MKLKTILIAMVFVSAITTKAQDVNWQARVGGGVTCLMGGVSNINERTGFHVGGGADIGLSKNGVFRLQPELRFERNGWQFDGYYGSEQIMEAHFSTRLDYLKLPVMVAARLRLANQCFITFKTGAYVAYGLQAKTRMHILNTDYEETFSENHFSAPCDFHGAAYDKDNRRTGYPKFNHWDVGCIGGVDLTFHHFIIGAEVSYGLKRVCESGFIGNPLGNIATLVLTGGGPKNISAGISLAYQF</sequence>
<evidence type="ECO:0000313" key="3">
    <source>
        <dbReference type="EMBL" id="SEA14607.1"/>
    </source>
</evidence>
<proteinExistence type="predicted"/>